<evidence type="ECO:0000256" key="3">
    <source>
        <dbReference type="ARBA" id="ARBA00022946"/>
    </source>
</evidence>
<keyword evidence="3" id="KW-0809">Transit peptide</keyword>
<dbReference type="Proteomes" id="UP000002051">
    <property type="component" value="Chromosome 2"/>
</dbReference>
<dbReference type="GO" id="GO:0009507">
    <property type="term" value="C:chloroplast"/>
    <property type="evidence" value="ECO:0000318"/>
    <property type="project" value="GO_Central"/>
</dbReference>
<sequence length="432" mass="50331">MFILRRTISSTNSFSTISHQTSHYRKQITLANLFLSFGFPSSSLPHFLSKNHFLFNSDPSHLRQSLTTLFSFKIPQKNLISLVRDFPSVLEPQFLHSWELGFPKFKSKLFNPSPLMIANLLRCSRTFHLNPLEISRKIEIFRGLGFSDDVLIRVLEEFPSAVVMGETQIVGVINFLMEFRVPKDEIDRVVRLFPKVLGFSIEDRLKPLIHELRGLGFSSREVRAEVVRDPRILGMEIGEFSRCLKLLQSLKCREAIKERIFGEGLVRACFEVKLRVDCLCGRGLIRRDALKVLWKEPRLIAYDLEDIEKKIEFLIQRMKYGVDCLHEVPEYLGVNFEKQIVPRYNVIEYLKGKGAIGFEVGLKDIIKPTRLRFYNLYVKPYPECEKIYGRFSEKVEVKRKHPAGLWKMFQPPKFPQTSKDVKNMKAFMDSML</sequence>
<evidence type="ECO:0000313" key="6">
    <source>
        <dbReference type="Proteomes" id="UP000002051"/>
    </source>
</evidence>
<dbReference type="InterPro" id="IPR003690">
    <property type="entry name" value="MTERF"/>
</dbReference>
<proteinExistence type="inferred from homology"/>
<dbReference type="EMBL" id="CM001218">
    <property type="protein sequence ID" value="KEH38164.1"/>
    <property type="molecule type" value="Genomic_DNA"/>
</dbReference>
<evidence type="ECO:0000256" key="1">
    <source>
        <dbReference type="ARBA" id="ARBA00007692"/>
    </source>
</evidence>
<organism evidence="4 6">
    <name type="scientific">Medicago truncatula</name>
    <name type="common">Barrel medic</name>
    <name type="synonym">Medicago tribuloides</name>
    <dbReference type="NCBI Taxonomy" id="3880"/>
    <lineage>
        <taxon>Eukaryota</taxon>
        <taxon>Viridiplantae</taxon>
        <taxon>Streptophyta</taxon>
        <taxon>Embryophyta</taxon>
        <taxon>Tracheophyta</taxon>
        <taxon>Spermatophyta</taxon>
        <taxon>Magnoliopsida</taxon>
        <taxon>eudicotyledons</taxon>
        <taxon>Gunneridae</taxon>
        <taxon>Pentapetalae</taxon>
        <taxon>rosids</taxon>
        <taxon>fabids</taxon>
        <taxon>Fabales</taxon>
        <taxon>Fabaceae</taxon>
        <taxon>Papilionoideae</taxon>
        <taxon>50 kb inversion clade</taxon>
        <taxon>NPAAA clade</taxon>
        <taxon>Hologalegina</taxon>
        <taxon>IRL clade</taxon>
        <taxon>Trifolieae</taxon>
        <taxon>Medicago</taxon>
    </lineage>
</organism>
<reference evidence="5" key="3">
    <citation type="submission" date="2015-04" db="UniProtKB">
        <authorList>
            <consortium name="EnsemblPlants"/>
        </authorList>
    </citation>
    <scope>IDENTIFICATION</scope>
    <source>
        <strain evidence="5">cv. Jemalong A17</strain>
    </source>
</reference>
<dbReference type="GO" id="GO:0009658">
    <property type="term" value="P:chloroplast organization"/>
    <property type="evidence" value="ECO:0000318"/>
    <property type="project" value="GO_Central"/>
</dbReference>
<dbReference type="PANTHER" id="PTHR13068:SF23">
    <property type="entry name" value="TRANSCRIPTION TERMINATION FACTOR MTERF15, MITOCHONDRIAL"/>
    <property type="match status" value="1"/>
</dbReference>
<evidence type="ECO:0000256" key="2">
    <source>
        <dbReference type="ARBA" id="ARBA00022472"/>
    </source>
</evidence>
<protein>
    <submittedName>
        <fullName evidence="4">Transcription termination factor family protein</fullName>
    </submittedName>
</protein>
<dbReference type="AlphaFoldDB" id="A0A072V7X6"/>
<dbReference type="STRING" id="3880.A0A072V7X6"/>
<keyword evidence="6" id="KW-1185">Reference proteome</keyword>
<comment type="similarity">
    <text evidence="1">Belongs to the mTERF family.</text>
</comment>
<keyword evidence="2" id="KW-0806">Transcription termination</keyword>
<keyword evidence="2" id="KW-0804">Transcription</keyword>
<dbReference type="EnsemblPlants" id="KEH38164">
    <property type="protein sequence ID" value="KEH38164"/>
    <property type="gene ID" value="MTR_2g061450"/>
</dbReference>
<keyword evidence="2" id="KW-0805">Transcription regulation</keyword>
<dbReference type="PANTHER" id="PTHR13068">
    <property type="entry name" value="CGI-12 PROTEIN-RELATED"/>
    <property type="match status" value="1"/>
</dbReference>
<evidence type="ECO:0000313" key="5">
    <source>
        <dbReference type="EnsemblPlants" id="KEH38164"/>
    </source>
</evidence>
<evidence type="ECO:0000313" key="4">
    <source>
        <dbReference type="EMBL" id="KEH38164.1"/>
    </source>
</evidence>
<dbReference type="HOGENOM" id="CLU_034145_6_0_1"/>
<dbReference type="SMART" id="SM00733">
    <property type="entry name" value="Mterf"/>
    <property type="match status" value="7"/>
</dbReference>
<dbReference type="FunFam" id="1.25.70.10:FF:000030">
    <property type="entry name" value="Transcription termination factor MTERF15 mitochondrial"/>
    <property type="match status" value="1"/>
</dbReference>
<reference evidence="4 6" key="2">
    <citation type="journal article" date="2014" name="BMC Genomics">
        <title>An improved genome release (version Mt4.0) for the model legume Medicago truncatula.</title>
        <authorList>
            <person name="Tang H."/>
            <person name="Krishnakumar V."/>
            <person name="Bidwell S."/>
            <person name="Rosen B."/>
            <person name="Chan A."/>
            <person name="Zhou S."/>
            <person name="Gentzbittel L."/>
            <person name="Childs K.L."/>
            <person name="Yandell M."/>
            <person name="Gundlach H."/>
            <person name="Mayer K.F."/>
            <person name="Schwartz D.C."/>
            <person name="Town C.D."/>
        </authorList>
    </citation>
    <scope>GENOME REANNOTATION</scope>
    <source>
        <strain evidence="4">A17</strain>
        <strain evidence="5 6">cv. Jemalong A17</strain>
    </source>
</reference>
<dbReference type="GO" id="GO:0003676">
    <property type="term" value="F:nucleic acid binding"/>
    <property type="evidence" value="ECO:0007669"/>
    <property type="project" value="InterPro"/>
</dbReference>
<dbReference type="GO" id="GO:0006353">
    <property type="term" value="P:DNA-templated transcription termination"/>
    <property type="evidence" value="ECO:0007669"/>
    <property type="project" value="UniProtKB-KW"/>
</dbReference>
<gene>
    <name evidence="5" type="primary">25486854</name>
    <name evidence="4" type="ordered locus">MTR_2g061450</name>
</gene>
<dbReference type="Gene3D" id="1.25.70.10">
    <property type="entry name" value="Transcription termination factor 3, mitochondrial"/>
    <property type="match status" value="1"/>
</dbReference>
<dbReference type="InterPro" id="IPR038538">
    <property type="entry name" value="MTERF_sf"/>
</dbReference>
<name>A0A072V7X6_MEDTR</name>
<reference evidence="4 6" key="1">
    <citation type="journal article" date="2011" name="Nature">
        <title>The Medicago genome provides insight into the evolution of rhizobial symbioses.</title>
        <authorList>
            <person name="Young N.D."/>
            <person name="Debelle F."/>
            <person name="Oldroyd G.E."/>
            <person name="Geurts R."/>
            <person name="Cannon S.B."/>
            <person name="Udvardi M.K."/>
            <person name="Benedito V.A."/>
            <person name="Mayer K.F."/>
            <person name="Gouzy J."/>
            <person name="Schoof H."/>
            <person name="Van de Peer Y."/>
            <person name="Proost S."/>
            <person name="Cook D.R."/>
            <person name="Meyers B.C."/>
            <person name="Spannagl M."/>
            <person name="Cheung F."/>
            <person name="De Mita S."/>
            <person name="Krishnakumar V."/>
            <person name="Gundlach H."/>
            <person name="Zhou S."/>
            <person name="Mudge J."/>
            <person name="Bharti A.K."/>
            <person name="Murray J.D."/>
            <person name="Naoumkina M.A."/>
            <person name="Rosen B."/>
            <person name="Silverstein K.A."/>
            <person name="Tang H."/>
            <person name="Rombauts S."/>
            <person name="Zhao P.X."/>
            <person name="Zhou P."/>
            <person name="Barbe V."/>
            <person name="Bardou P."/>
            <person name="Bechner M."/>
            <person name="Bellec A."/>
            <person name="Berger A."/>
            <person name="Berges H."/>
            <person name="Bidwell S."/>
            <person name="Bisseling T."/>
            <person name="Choisne N."/>
            <person name="Couloux A."/>
            <person name="Denny R."/>
            <person name="Deshpande S."/>
            <person name="Dai X."/>
            <person name="Doyle J.J."/>
            <person name="Dudez A.M."/>
            <person name="Farmer A.D."/>
            <person name="Fouteau S."/>
            <person name="Franken C."/>
            <person name="Gibelin C."/>
            <person name="Gish J."/>
            <person name="Goldstein S."/>
            <person name="Gonzalez A.J."/>
            <person name="Green P.J."/>
            <person name="Hallab A."/>
            <person name="Hartog M."/>
            <person name="Hua A."/>
            <person name="Humphray S.J."/>
            <person name="Jeong D.H."/>
            <person name="Jing Y."/>
            <person name="Jocker A."/>
            <person name="Kenton S.M."/>
            <person name="Kim D.J."/>
            <person name="Klee K."/>
            <person name="Lai H."/>
            <person name="Lang C."/>
            <person name="Lin S."/>
            <person name="Macmil S.L."/>
            <person name="Magdelenat G."/>
            <person name="Matthews L."/>
            <person name="McCorrison J."/>
            <person name="Monaghan E.L."/>
            <person name="Mun J.H."/>
            <person name="Najar F.Z."/>
            <person name="Nicholson C."/>
            <person name="Noirot C."/>
            <person name="O'Bleness M."/>
            <person name="Paule C.R."/>
            <person name="Poulain J."/>
            <person name="Prion F."/>
            <person name="Qin B."/>
            <person name="Qu C."/>
            <person name="Retzel E.F."/>
            <person name="Riddle C."/>
            <person name="Sallet E."/>
            <person name="Samain S."/>
            <person name="Samson N."/>
            <person name="Sanders I."/>
            <person name="Saurat O."/>
            <person name="Scarpelli C."/>
            <person name="Schiex T."/>
            <person name="Segurens B."/>
            <person name="Severin A.J."/>
            <person name="Sherrier D.J."/>
            <person name="Shi R."/>
            <person name="Sims S."/>
            <person name="Singer S.R."/>
            <person name="Sinharoy S."/>
            <person name="Sterck L."/>
            <person name="Viollet A."/>
            <person name="Wang B.B."/>
            <person name="Wang K."/>
            <person name="Wang M."/>
            <person name="Wang X."/>
            <person name="Warfsmann J."/>
            <person name="Weissenbach J."/>
            <person name="White D.D."/>
            <person name="White J.D."/>
            <person name="Wiley G.B."/>
            <person name="Wincker P."/>
            <person name="Xing Y."/>
            <person name="Yang L."/>
            <person name="Yao Z."/>
            <person name="Ying F."/>
            <person name="Zhai J."/>
            <person name="Zhou L."/>
            <person name="Zuber A."/>
            <person name="Denarie J."/>
            <person name="Dixon R.A."/>
            <person name="May G.D."/>
            <person name="Schwartz D.C."/>
            <person name="Rogers J."/>
            <person name="Quetier F."/>
            <person name="Town C.D."/>
            <person name="Roe B.A."/>
        </authorList>
    </citation>
    <scope>NUCLEOTIDE SEQUENCE [LARGE SCALE GENOMIC DNA]</scope>
    <source>
        <strain evidence="4">A17</strain>
        <strain evidence="5 6">cv. Jemalong A17</strain>
    </source>
</reference>
<accession>A0A072V7X6</accession>
<dbReference type="Pfam" id="PF02536">
    <property type="entry name" value="mTERF"/>
    <property type="match status" value="2"/>
</dbReference>